<evidence type="ECO:0000313" key="4">
    <source>
        <dbReference type="EMBL" id="MFD1140796.1"/>
    </source>
</evidence>
<gene>
    <name evidence="4" type="ORF">ACFQ4C_06740</name>
</gene>
<reference evidence="5" key="1">
    <citation type="journal article" date="2019" name="Int. J. Syst. Evol. Microbiol.">
        <title>The Global Catalogue of Microorganisms (GCM) 10K type strain sequencing project: providing services to taxonomists for standard genome sequencing and annotation.</title>
        <authorList>
            <consortium name="The Broad Institute Genomics Platform"/>
            <consortium name="The Broad Institute Genome Sequencing Center for Infectious Disease"/>
            <person name="Wu L."/>
            <person name="Ma J."/>
        </authorList>
    </citation>
    <scope>NUCLEOTIDE SEQUENCE [LARGE SCALE GENOMIC DNA]</scope>
    <source>
        <strain evidence="5">CCUG 55608</strain>
    </source>
</reference>
<feature type="domain" description="Initiator Rep protein WH1" evidence="3">
    <location>
        <begin position="23"/>
        <end position="166"/>
    </location>
</feature>
<sequence length="371" mass="42940">MNSGNDPSQLLISPIFNKRPTNYQPNLFTESRQEFTELEKKIVTLVINQIGHMALKGEIKLGLNIKFHIPYTELTKQRYDQISAAAESLQSKRLMYRNSEVESFDFITPFPRVRSQIVNGKKVIELTMFAEVVPHFAELGQRYTKYDIDIMLSLSSVYAQRMFEIVSMFYHRGQYQFRYSVEELRRMLNCPESYRYVEFKINALEVAQRELLHKANLFLDWEPSKKEGKRIVELLFTIKSDRQLAQEGIEQDRKTLQGMTIHEAVQLAWPLLAKYKLTKWQKNLITSQFELLDTFYRIHSELTNGLRKGIKNPTAYLVKSLGIDQAKEPKQQKTTGGQQSVQPSILAPAPPIVSRGQTQSISSILSSMMSE</sequence>
<dbReference type="InterPro" id="IPR036390">
    <property type="entry name" value="WH_DNA-bd_sf"/>
</dbReference>
<dbReference type="SUPFAM" id="SSF46785">
    <property type="entry name" value="Winged helix' DNA-binding domain"/>
    <property type="match status" value="2"/>
</dbReference>
<proteinExistence type="inferred from homology"/>
<dbReference type="EMBL" id="JBHTLP010000003">
    <property type="protein sequence ID" value="MFD1140796.1"/>
    <property type="molecule type" value="Genomic_DNA"/>
</dbReference>
<feature type="compositionally biased region" description="Polar residues" evidence="2">
    <location>
        <begin position="332"/>
        <end position="343"/>
    </location>
</feature>
<dbReference type="Proteomes" id="UP001597116">
    <property type="component" value="Unassembled WGS sequence"/>
</dbReference>
<accession>A0ABW3Q5T0</accession>
<evidence type="ECO:0000256" key="1">
    <source>
        <dbReference type="ARBA" id="ARBA00038283"/>
    </source>
</evidence>
<dbReference type="Gene3D" id="1.10.10.10">
    <property type="entry name" value="Winged helix-like DNA-binding domain superfamily/Winged helix DNA-binding domain"/>
    <property type="match status" value="2"/>
</dbReference>
<organism evidence="4 5">
    <name type="scientific">Larkinella insperata</name>
    <dbReference type="NCBI Taxonomy" id="332158"/>
    <lineage>
        <taxon>Bacteria</taxon>
        <taxon>Pseudomonadati</taxon>
        <taxon>Bacteroidota</taxon>
        <taxon>Cytophagia</taxon>
        <taxon>Cytophagales</taxon>
        <taxon>Spirosomataceae</taxon>
        <taxon>Larkinella</taxon>
    </lineage>
</organism>
<comment type="similarity">
    <text evidence="1">Belongs to the initiator RepB protein family.</text>
</comment>
<dbReference type="RefSeq" id="WP_379883904.1">
    <property type="nucleotide sequence ID" value="NZ_JBHTLP010000003.1"/>
</dbReference>
<evidence type="ECO:0000256" key="2">
    <source>
        <dbReference type="SAM" id="MobiDB-lite"/>
    </source>
</evidence>
<keyword evidence="5" id="KW-1185">Reference proteome</keyword>
<name>A0ABW3Q5T0_9BACT</name>
<protein>
    <submittedName>
        <fullName evidence="4">Replication initiation protein</fullName>
    </submittedName>
</protein>
<evidence type="ECO:0000259" key="3">
    <source>
        <dbReference type="Pfam" id="PF01051"/>
    </source>
</evidence>
<feature type="region of interest" description="Disordered" evidence="2">
    <location>
        <begin position="327"/>
        <end position="360"/>
    </location>
</feature>
<dbReference type="Pfam" id="PF21205">
    <property type="entry name" value="Rep3_C"/>
    <property type="match status" value="1"/>
</dbReference>
<evidence type="ECO:0000313" key="5">
    <source>
        <dbReference type="Proteomes" id="UP001597116"/>
    </source>
</evidence>
<dbReference type="InterPro" id="IPR036388">
    <property type="entry name" value="WH-like_DNA-bd_sf"/>
</dbReference>
<dbReference type="Pfam" id="PF01051">
    <property type="entry name" value="Rep3_N"/>
    <property type="match status" value="1"/>
</dbReference>
<dbReference type="InterPro" id="IPR000525">
    <property type="entry name" value="Initiator_Rep_WH1"/>
</dbReference>
<comment type="caution">
    <text evidence="4">The sequence shown here is derived from an EMBL/GenBank/DDBJ whole genome shotgun (WGS) entry which is preliminary data.</text>
</comment>